<keyword evidence="3" id="KW-1185">Reference proteome</keyword>
<evidence type="ECO:0000259" key="1">
    <source>
        <dbReference type="PROSITE" id="PS50263"/>
    </source>
</evidence>
<keyword evidence="2" id="KW-0378">Hydrolase</keyword>
<evidence type="ECO:0000313" key="2">
    <source>
        <dbReference type="EMBL" id="MBB2184652.1"/>
    </source>
</evidence>
<dbReference type="EMBL" id="JACEGA010000001">
    <property type="protein sequence ID" value="MBB2184652.1"/>
    <property type="molecule type" value="Genomic_DNA"/>
</dbReference>
<feature type="domain" description="CN hydrolase" evidence="1">
    <location>
        <begin position="4"/>
        <end position="238"/>
    </location>
</feature>
<dbReference type="SUPFAM" id="SSF56317">
    <property type="entry name" value="Carbon-nitrogen hydrolase"/>
    <property type="match status" value="1"/>
</dbReference>
<dbReference type="InterPro" id="IPR036526">
    <property type="entry name" value="C-N_Hydrolase_sf"/>
</dbReference>
<dbReference type="Pfam" id="PF00795">
    <property type="entry name" value="CN_hydrolase"/>
    <property type="match status" value="1"/>
</dbReference>
<reference evidence="2 3" key="1">
    <citation type="submission" date="2020-07" db="EMBL/GenBank/DDBJ databases">
        <title>Characterization and genome sequencing of isolate MD1, a novel member within the family Lachnospiraceae.</title>
        <authorList>
            <person name="Rettenmaier R."/>
            <person name="Di Bello L."/>
            <person name="Zinser C."/>
            <person name="Scheitz K."/>
            <person name="Liebl W."/>
            <person name="Zverlov V."/>
        </authorList>
    </citation>
    <scope>NUCLEOTIDE SEQUENCE [LARGE SCALE GENOMIC DNA]</scope>
    <source>
        <strain evidence="2 3">MD1</strain>
    </source>
</reference>
<proteinExistence type="predicted"/>
<dbReference type="GO" id="GO:0016787">
    <property type="term" value="F:hydrolase activity"/>
    <property type="evidence" value="ECO:0007669"/>
    <property type="project" value="UniProtKB-KW"/>
</dbReference>
<protein>
    <submittedName>
        <fullName evidence="2">Carbon-nitrogen hydrolase family protein</fullName>
    </submittedName>
</protein>
<name>A0A839K644_9FIRM</name>
<dbReference type="Proteomes" id="UP000574276">
    <property type="component" value="Unassembled WGS sequence"/>
</dbReference>
<dbReference type="PROSITE" id="PS50263">
    <property type="entry name" value="CN_HYDROLASE"/>
    <property type="match status" value="1"/>
</dbReference>
<dbReference type="RefSeq" id="WP_228354215.1">
    <property type="nucleotide sequence ID" value="NZ_JACEGA010000001.1"/>
</dbReference>
<sequence>MSNTIFSVAQIKTVRMDYKQNIEKHMDYIKLAAQNDAKIIIFPELSITGYERELAREQCFINNDSRLACFQNASIEHDIMIVAGAPLLLENRLYISSFIFTPANHQMIYIKKYLHQGEEQYYFLSTQYDPDITLNNEHLSFAICYDIENDEHIQHVKNKKSNYYAASIFYSTNGIQEGLKRLQYIAKEYSMNVLMSNYVGAYYDTEAGGCSSIWSHKGDLVLSADSSSECLLVAQNCNENWKGKIIIN</sequence>
<organism evidence="2 3">
    <name type="scientific">Variimorphobacter saccharofermentans</name>
    <dbReference type="NCBI Taxonomy" id="2755051"/>
    <lineage>
        <taxon>Bacteria</taxon>
        <taxon>Bacillati</taxon>
        <taxon>Bacillota</taxon>
        <taxon>Clostridia</taxon>
        <taxon>Lachnospirales</taxon>
        <taxon>Lachnospiraceae</taxon>
        <taxon>Variimorphobacter</taxon>
    </lineage>
</organism>
<accession>A0A839K644</accession>
<dbReference type="InterPro" id="IPR003010">
    <property type="entry name" value="C-N_Hydrolase"/>
</dbReference>
<dbReference type="CDD" id="cd07197">
    <property type="entry name" value="nitrilase"/>
    <property type="match status" value="1"/>
</dbReference>
<dbReference type="AlphaFoldDB" id="A0A839K644"/>
<evidence type="ECO:0000313" key="3">
    <source>
        <dbReference type="Proteomes" id="UP000574276"/>
    </source>
</evidence>
<dbReference type="Gene3D" id="3.60.110.10">
    <property type="entry name" value="Carbon-nitrogen hydrolase"/>
    <property type="match status" value="1"/>
</dbReference>
<gene>
    <name evidence="2" type="ORF">H0486_17435</name>
</gene>
<comment type="caution">
    <text evidence="2">The sequence shown here is derived from an EMBL/GenBank/DDBJ whole genome shotgun (WGS) entry which is preliminary data.</text>
</comment>